<sequence length="185" mass="20632">MMMNPELWAKCQFGQANLNDPRCTQRLVSLTASIAQQPGIAVSRLALSPAEMEGAYHFIRNGNIQASDIVETGFLSIAQQANAHNTLLALEETTPLIYKHDSVRDSLGHANQGDKLRAIQAHPILLYAPQSQQVIGLIEQQLWRRNIKKRGQSHQHATRPYEEKRAISGNKPQPICLNSHRLDVG</sequence>
<dbReference type="AlphaFoldDB" id="A0A1T4VDP2"/>
<dbReference type="Pfam" id="PF14706">
    <property type="entry name" value="Tnp_DNA_bind"/>
    <property type="match status" value="1"/>
</dbReference>
<dbReference type="Proteomes" id="UP000190162">
    <property type="component" value="Unassembled WGS sequence"/>
</dbReference>
<feature type="region of interest" description="Disordered" evidence="1">
    <location>
        <begin position="149"/>
        <end position="173"/>
    </location>
</feature>
<dbReference type="EMBL" id="FUXU01000065">
    <property type="protein sequence ID" value="SKA63003.1"/>
    <property type="molecule type" value="Genomic_DNA"/>
</dbReference>
<dbReference type="SUPFAM" id="SSF53098">
    <property type="entry name" value="Ribonuclease H-like"/>
    <property type="match status" value="1"/>
</dbReference>
<protein>
    <submittedName>
        <fullName evidence="3">Transposase DNA-binding</fullName>
    </submittedName>
</protein>
<dbReference type="InterPro" id="IPR038215">
    <property type="entry name" value="TN5-like_N_sf"/>
</dbReference>
<accession>A0A1T4VDP2</accession>
<proteinExistence type="predicted"/>
<feature type="domain" description="Transposase Tn5-like N-terminal" evidence="2">
    <location>
        <begin position="6"/>
        <end position="63"/>
    </location>
</feature>
<dbReference type="GO" id="GO:0003677">
    <property type="term" value="F:DNA binding"/>
    <property type="evidence" value="ECO:0007669"/>
    <property type="project" value="UniProtKB-KW"/>
</dbReference>
<evidence type="ECO:0000256" key="1">
    <source>
        <dbReference type="SAM" id="MobiDB-lite"/>
    </source>
</evidence>
<gene>
    <name evidence="3" type="ORF">SAMN02745132_03689</name>
</gene>
<reference evidence="4" key="1">
    <citation type="submission" date="2017-02" db="EMBL/GenBank/DDBJ databases">
        <authorList>
            <person name="Varghese N."/>
            <person name="Submissions S."/>
        </authorList>
    </citation>
    <scope>NUCLEOTIDE SEQUENCE [LARGE SCALE GENOMIC DNA]</scope>
    <source>
        <strain evidence="4">DSM 22720</strain>
    </source>
</reference>
<dbReference type="InterPro" id="IPR012337">
    <property type="entry name" value="RNaseH-like_sf"/>
</dbReference>
<name>A0A1T4VDP2_9GAMM</name>
<keyword evidence="4" id="KW-1185">Reference proteome</keyword>
<dbReference type="InterPro" id="IPR014735">
    <property type="entry name" value="Transposase_Tn5-like_N"/>
</dbReference>
<evidence type="ECO:0000259" key="2">
    <source>
        <dbReference type="Pfam" id="PF14706"/>
    </source>
</evidence>
<dbReference type="Gene3D" id="1.10.246.40">
    <property type="entry name" value="Tn5 transposase, domain 1"/>
    <property type="match status" value="1"/>
</dbReference>
<dbReference type="Gene3D" id="3.90.350.10">
    <property type="entry name" value="Transposase Inhibitor Protein From Tn5, Chain A, domain 1"/>
    <property type="match status" value="1"/>
</dbReference>
<evidence type="ECO:0000313" key="4">
    <source>
        <dbReference type="Proteomes" id="UP000190162"/>
    </source>
</evidence>
<organism evidence="3 4">
    <name type="scientific">Enterovibrio nigricans DSM 22720</name>
    <dbReference type="NCBI Taxonomy" id="1121868"/>
    <lineage>
        <taxon>Bacteria</taxon>
        <taxon>Pseudomonadati</taxon>
        <taxon>Pseudomonadota</taxon>
        <taxon>Gammaproteobacteria</taxon>
        <taxon>Vibrionales</taxon>
        <taxon>Vibrionaceae</taxon>
        <taxon>Enterovibrio</taxon>
    </lineage>
</organism>
<keyword evidence="3" id="KW-0238">DNA-binding</keyword>
<evidence type="ECO:0000313" key="3">
    <source>
        <dbReference type="EMBL" id="SKA63003.1"/>
    </source>
</evidence>